<feature type="chain" id="PRO_5019843785" evidence="2">
    <location>
        <begin position="19"/>
        <end position="134"/>
    </location>
</feature>
<proteinExistence type="predicted"/>
<evidence type="ECO:0000313" key="4">
    <source>
        <dbReference type="Proteomes" id="UP000295070"/>
    </source>
</evidence>
<feature type="region of interest" description="Disordered" evidence="1">
    <location>
        <begin position="57"/>
        <end position="77"/>
    </location>
</feature>
<organism evidence="3 4">
    <name type="scientific">Perca flavescens</name>
    <name type="common">American yellow perch</name>
    <name type="synonym">Morone flavescens</name>
    <dbReference type="NCBI Taxonomy" id="8167"/>
    <lineage>
        <taxon>Eukaryota</taxon>
        <taxon>Metazoa</taxon>
        <taxon>Chordata</taxon>
        <taxon>Craniata</taxon>
        <taxon>Vertebrata</taxon>
        <taxon>Euteleostomi</taxon>
        <taxon>Actinopterygii</taxon>
        <taxon>Neopterygii</taxon>
        <taxon>Teleostei</taxon>
        <taxon>Neoteleostei</taxon>
        <taxon>Acanthomorphata</taxon>
        <taxon>Eupercaria</taxon>
        <taxon>Perciformes</taxon>
        <taxon>Percoidei</taxon>
        <taxon>Percidae</taxon>
        <taxon>Percinae</taxon>
        <taxon>Perca</taxon>
    </lineage>
</organism>
<evidence type="ECO:0000256" key="1">
    <source>
        <dbReference type="SAM" id="MobiDB-lite"/>
    </source>
</evidence>
<dbReference type="EMBL" id="SCKG01000009">
    <property type="protein sequence ID" value="TDH08837.1"/>
    <property type="molecule type" value="Genomic_DNA"/>
</dbReference>
<reference evidence="3 4" key="1">
    <citation type="submission" date="2019-01" db="EMBL/GenBank/DDBJ databases">
        <title>A chromosome-scale genome assembly of the yellow perch, Perca flavescens.</title>
        <authorList>
            <person name="Feron R."/>
            <person name="Morvezen R."/>
            <person name="Bestin A."/>
            <person name="Haffray P."/>
            <person name="Klopp C."/>
            <person name="Zahm M."/>
            <person name="Cabau C."/>
            <person name="Roques C."/>
            <person name="Donnadieu C."/>
            <person name="Bouchez O."/>
            <person name="Christie M."/>
            <person name="Larson W."/>
            <person name="Guiguen Y."/>
        </authorList>
    </citation>
    <scope>NUCLEOTIDE SEQUENCE [LARGE SCALE GENOMIC DNA]</scope>
    <source>
        <strain evidence="3">YP-PL-M2</strain>
        <tissue evidence="3">Blood</tissue>
    </source>
</reference>
<sequence length="134" mass="15170">MTVWLLFSLLELSHPVSCAAVPHGDPRRCGGRRATDFLSPPTGVPCCRARPHLHSSGKVRPVERQRDLKASEERSTFSSSHRINLDTLIRKGIRHEGVRWLVVLRLCNRGGHSWKIWIKDEIDDSEKKRPSGSS</sequence>
<comment type="caution">
    <text evidence="3">The sequence shown here is derived from an EMBL/GenBank/DDBJ whole genome shotgun (WGS) entry which is preliminary data.</text>
</comment>
<keyword evidence="2" id="KW-0732">Signal</keyword>
<evidence type="ECO:0000313" key="3">
    <source>
        <dbReference type="EMBL" id="TDH08837.1"/>
    </source>
</evidence>
<dbReference type="AlphaFoldDB" id="A0A484D260"/>
<keyword evidence="4" id="KW-1185">Reference proteome</keyword>
<gene>
    <name evidence="3" type="ORF">EPR50_G00101680</name>
</gene>
<evidence type="ECO:0000256" key="2">
    <source>
        <dbReference type="SAM" id="SignalP"/>
    </source>
</evidence>
<feature type="compositionally biased region" description="Basic and acidic residues" evidence="1">
    <location>
        <begin position="60"/>
        <end position="75"/>
    </location>
</feature>
<protein>
    <submittedName>
        <fullName evidence="3">Uncharacterized protein</fullName>
    </submittedName>
</protein>
<name>A0A484D260_PERFV</name>
<dbReference type="Proteomes" id="UP000295070">
    <property type="component" value="Chromosome 9"/>
</dbReference>
<accession>A0A484D260</accession>
<feature type="signal peptide" evidence="2">
    <location>
        <begin position="1"/>
        <end position="18"/>
    </location>
</feature>